<dbReference type="STRING" id="661478.OP10G_4353"/>
<keyword evidence="1" id="KW-0812">Transmembrane</keyword>
<dbReference type="KEGG" id="fgi:OP10G_4353"/>
<proteinExistence type="predicted"/>
<dbReference type="AlphaFoldDB" id="A0A068NW95"/>
<evidence type="ECO:0000313" key="3">
    <source>
        <dbReference type="Proteomes" id="UP000027982"/>
    </source>
</evidence>
<keyword evidence="1" id="KW-1133">Transmembrane helix</keyword>
<feature type="transmembrane region" description="Helical" evidence="1">
    <location>
        <begin position="14"/>
        <end position="33"/>
    </location>
</feature>
<dbReference type="RefSeq" id="WP_025228396.1">
    <property type="nucleotide sequence ID" value="NZ_CP007139.1"/>
</dbReference>
<sequence length="103" mass="11472">MNPNLLPLADIDSVLGVALGGIFLMTPIIFILTKHQQKMAEIMRRPANQVPLPETDYRLQSEVAALRDLVRDQTLALDDLARSQRALAARLESDPIRERLGQG</sequence>
<gene>
    <name evidence="2" type="ORF">OP10G_4353</name>
</gene>
<evidence type="ECO:0008006" key="4">
    <source>
        <dbReference type="Google" id="ProtNLM"/>
    </source>
</evidence>
<evidence type="ECO:0000313" key="2">
    <source>
        <dbReference type="EMBL" id="AIE87721.1"/>
    </source>
</evidence>
<dbReference type="HOGENOM" id="CLU_2259617_0_0_0"/>
<name>A0A068NW95_FIMGI</name>
<keyword evidence="3" id="KW-1185">Reference proteome</keyword>
<dbReference type="EMBL" id="CP007139">
    <property type="protein sequence ID" value="AIE87721.1"/>
    <property type="molecule type" value="Genomic_DNA"/>
</dbReference>
<evidence type="ECO:0000256" key="1">
    <source>
        <dbReference type="SAM" id="Phobius"/>
    </source>
</evidence>
<accession>A0A068NW95</accession>
<protein>
    <recommendedName>
        <fullName evidence="4">Phage shock protein B</fullName>
    </recommendedName>
</protein>
<dbReference type="Proteomes" id="UP000027982">
    <property type="component" value="Chromosome"/>
</dbReference>
<keyword evidence="1" id="KW-0472">Membrane</keyword>
<organism evidence="2 3">
    <name type="scientific">Fimbriimonas ginsengisoli Gsoil 348</name>
    <dbReference type="NCBI Taxonomy" id="661478"/>
    <lineage>
        <taxon>Bacteria</taxon>
        <taxon>Bacillati</taxon>
        <taxon>Armatimonadota</taxon>
        <taxon>Fimbriimonadia</taxon>
        <taxon>Fimbriimonadales</taxon>
        <taxon>Fimbriimonadaceae</taxon>
        <taxon>Fimbriimonas</taxon>
    </lineage>
</organism>
<reference evidence="2 3" key="1">
    <citation type="journal article" date="2014" name="PLoS ONE">
        <title>The first complete genome sequence of the class fimbriimonadia in the phylum armatimonadetes.</title>
        <authorList>
            <person name="Hu Z.Y."/>
            <person name="Wang Y.Z."/>
            <person name="Im W.T."/>
            <person name="Wang S.Y."/>
            <person name="Zhao G.P."/>
            <person name="Zheng H.J."/>
            <person name="Quan Z.X."/>
        </authorList>
    </citation>
    <scope>NUCLEOTIDE SEQUENCE [LARGE SCALE GENOMIC DNA]</scope>
    <source>
        <strain evidence="2">Gsoil 348</strain>
    </source>
</reference>